<evidence type="ECO:0000313" key="11">
    <source>
        <dbReference type="EMBL" id="CAA9451793.1"/>
    </source>
</evidence>
<feature type="transmembrane region" description="Helical" evidence="9">
    <location>
        <begin position="105"/>
        <end position="130"/>
    </location>
</feature>
<keyword evidence="6 9" id="KW-1133">Transmembrane helix</keyword>
<evidence type="ECO:0000256" key="4">
    <source>
        <dbReference type="ARBA" id="ARBA00022475"/>
    </source>
</evidence>
<accession>A0A6J4QQR8</accession>
<feature type="transmembrane region" description="Helical" evidence="9">
    <location>
        <begin position="365"/>
        <end position="386"/>
    </location>
</feature>
<evidence type="ECO:0000259" key="10">
    <source>
        <dbReference type="PROSITE" id="PS50850"/>
    </source>
</evidence>
<feature type="region of interest" description="Disordered" evidence="8">
    <location>
        <begin position="601"/>
        <end position="632"/>
    </location>
</feature>
<feature type="transmembrane region" description="Helical" evidence="9">
    <location>
        <begin position="336"/>
        <end position="353"/>
    </location>
</feature>
<evidence type="ECO:0000256" key="1">
    <source>
        <dbReference type="ARBA" id="ARBA00004651"/>
    </source>
</evidence>
<protein>
    <submittedName>
        <fullName evidence="11">Uncharacterized MFS-type transporter</fullName>
    </submittedName>
</protein>
<dbReference type="InterPro" id="IPR004638">
    <property type="entry name" value="EmrB-like"/>
</dbReference>
<dbReference type="PRINTS" id="PR01036">
    <property type="entry name" value="TCRTETB"/>
</dbReference>
<evidence type="ECO:0000256" key="6">
    <source>
        <dbReference type="ARBA" id="ARBA00022989"/>
    </source>
</evidence>
<evidence type="ECO:0000256" key="9">
    <source>
        <dbReference type="SAM" id="Phobius"/>
    </source>
</evidence>
<feature type="transmembrane region" description="Helical" evidence="9">
    <location>
        <begin position="12"/>
        <end position="37"/>
    </location>
</feature>
<reference evidence="11" key="1">
    <citation type="submission" date="2020-02" db="EMBL/GenBank/DDBJ databases">
        <authorList>
            <person name="Meier V. D."/>
        </authorList>
    </citation>
    <scope>NUCLEOTIDE SEQUENCE</scope>
    <source>
        <strain evidence="11">AVDCRST_MAG02</strain>
    </source>
</reference>
<dbReference type="AlphaFoldDB" id="A0A6J4QQR8"/>
<evidence type="ECO:0000256" key="8">
    <source>
        <dbReference type="SAM" id="MobiDB-lite"/>
    </source>
</evidence>
<feature type="compositionally biased region" description="Basic and acidic residues" evidence="8">
    <location>
        <begin position="602"/>
        <end position="613"/>
    </location>
</feature>
<dbReference type="InterPro" id="IPR020846">
    <property type="entry name" value="MFS_dom"/>
</dbReference>
<dbReference type="Gene3D" id="1.20.1250.20">
    <property type="entry name" value="MFS general substrate transporter like domains"/>
    <property type="match status" value="1"/>
</dbReference>
<feature type="transmembrane region" description="Helical" evidence="9">
    <location>
        <begin position="270"/>
        <end position="290"/>
    </location>
</feature>
<dbReference type="CDD" id="cd17502">
    <property type="entry name" value="MFS_Azr1_MDR_like"/>
    <property type="match status" value="1"/>
</dbReference>
<sequence length="632" mass="65423">MAGSLRGREWGTGLAVAGLMLALFLVALDQTVVGTALPQIIADLEGFELYAWVTTAYLLASTAMIPVIGKLGDVYGRKWFIVGGVVVFLIGSALCGAAWGMLELIIFRGVQGLGAGMIFANIFTSVADIFPDPARRAKYQGLFFAVFALSSVIGPTLGGWITDNLDWRWVFYINIPLGLVSLVALPLVLRQSAARTGRVKIDYPGAATVTASVVALLLALSWVGEGYDWGATRVVAGFVASAVLLALFVPLELRAEEPVIPLSLFKSRTFTSAALLMFFVGIGMFGIILYTPLFVQGVLGESATNSGTVLTPLVFAMTAVGIVGGQIIARVRRVKPFTLFGTVVMTFGVYLLTTLGTGSSTGTVALFLTVTGLGLGLIMPTATLAVQSTVDRQLLGVATSATQFIRSIGSTVGTAVVGSLVTSGYARDLRADAPPQAPDRLVSALDNPQALVSDEARAALSRAVSEVPGGEGVLNGVLSAARGALSGAIHAGFVLILFTTAAAIAAALLMKNLKLEDPAALAAPEDAAPAADPALTATLAAALESDATGDEDRTLARFLRSLETSAPPKPEEAAALAGVADRIESGNGDYPALVRAAAELSGGHDGDERERAAHASRTVIRPLAARGADGPR</sequence>
<feature type="transmembrane region" description="Helical" evidence="9">
    <location>
        <begin position="142"/>
        <end position="161"/>
    </location>
</feature>
<feature type="transmembrane region" description="Helical" evidence="9">
    <location>
        <begin position="201"/>
        <end position="223"/>
    </location>
</feature>
<evidence type="ECO:0000256" key="3">
    <source>
        <dbReference type="ARBA" id="ARBA00022448"/>
    </source>
</evidence>
<dbReference type="GO" id="GO:0005886">
    <property type="term" value="C:plasma membrane"/>
    <property type="evidence" value="ECO:0007669"/>
    <property type="project" value="UniProtKB-SubCell"/>
</dbReference>
<feature type="transmembrane region" description="Helical" evidence="9">
    <location>
        <begin position="167"/>
        <end position="189"/>
    </location>
</feature>
<keyword evidence="5 9" id="KW-0812">Transmembrane</keyword>
<proteinExistence type="inferred from homology"/>
<name>A0A6J4QQR8_9ACTN</name>
<dbReference type="Pfam" id="PF07690">
    <property type="entry name" value="MFS_1"/>
    <property type="match status" value="1"/>
</dbReference>
<feature type="transmembrane region" description="Helical" evidence="9">
    <location>
        <begin position="310"/>
        <end position="329"/>
    </location>
</feature>
<feature type="transmembrane region" description="Helical" evidence="9">
    <location>
        <begin position="49"/>
        <end position="67"/>
    </location>
</feature>
<dbReference type="GO" id="GO:0022857">
    <property type="term" value="F:transmembrane transporter activity"/>
    <property type="evidence" value="ECO:0007669"/>
    <property type="project" value="InterPro"/>
</dbReference>
<feature type="transmembrane region" description="Helical" evidence="9">
    <location>
        <begin position="488"/>
        <end position="509"/>
    </location>
</feature>
<evidence type="ECO:0000256" key="7">
    <source>
        <dbReference type="ARBA" id="ARBA00023136"/>
    </source>
</evidence>
<feature type="transmembrane region" description="Helical" evidence="9">
    <location>
        <begin position="229"/>
        <end position="249"/>
    </location>
</feature>
<organism evidence="11">
    <name type="scientific">uncultured Rubrobacteraceae bacterium</name>
    <dbReference type="NCBI Taxonomy" id="349277"/>
    <lineage>
        <taxon>Bacteria</taxon>
        <taxon>Bacillati</taxon>
        <taxon>Actinomycetota</taxon>
        <taxon>Rubrobacteria</taxon>
        <taxon>Rubrobacterales</taxon>
        <taxon>Rubrobacteraceae</taxon>
        <taxon>environmental samples</taxon>
    </lineage>
</organism>
<dbReference type="PROSITE" id="PS50850">
    <property type="entry name" value="MFS"/>
    <property type="match status" value="1"/>
</dbReference>
<feature type="domain" description="Major facilitator superfamily (MFS) profile" evidence="10">
    <location>
        <begin position="15"/>
        <end position="514"/>
    </location>
</feature>
<feature type="transmembrane region" description="Helical" evidence="9">
    <location>
        <begin position="407"/>
        <end position="426"/>
    </location>
</feature>
<dbReference type="EMBL" id="CADCVH010000031">
    <property type="protein sequence ID" value="CAA9451793.1"/>
    <property type="molecule type" value="Genomic_DNA"/>
</dbReference>
<comment type="subcellular location">
    <subcellularLocation>
        <location evidence="1">Cell membrane</location>
        <topology evidence="1">Multi-pass membrane protein</topology>
    </subcellularLocation>
</comment>
<dbReference type="NCBIfam" id="TIGR00711">
    <property type="entry name" value="efflux_EmrB"/>
    <property type="match status" value="1"/>
</dbReference>
<dbReference type="SUPFAM" id="SSF103473">
    <property type="entry name" value="MFS general substrate transporter"/>
    <property type="match status" value="1"/>
</dbReference>
<dbReference type="InterPro" id="IPR011701">
    <property type="entry name" value="MFS"/>
</dbReference>
<comment type="similarity">
    <text evidence="2">Belongs to the major facilitator superfamily. TCR/Tet family.</text>
</comment>
<feature type="transmembrane region" description="Helical" evidence="9">
    <location>
        <begin position="79"/>
        <end position="99"/>
    </location>
</feature>
<dbReference type="PANTHER" id="PTHR23501">
    <property type="entry name" value="MAJOR FACILITATOR SUPERFAMILY"/>
    <property type="match status" value="1"/>
</dbReference>
<keyword evidence="4" id="KW-1003">Cell membrane</keyword>
<evidence type="ECO:0000256" key="5">
    <source>
        <dbReference type="ARBA" id="ARBA00022692"/>
    </source>
</evidence>
<gene>
    <name evidence="11" type="ORF">AVDCRST_MAG02-1134</name>
</gene>
<dbReference type="PANTHER" id="PTHR23501:SF197">
    <property type="entry name" value="COMD"/>
    <property type="match status" value="1"/>
</dbReference>
<dbReference type="FunFam" id="1.20.1720.10:FF:000004">
    <property type="entry name" value="EmrB/QacA family drug resistance transporter"/>
    <property type="match status" value="1"/>
</dbReference>
<dbReference type="Gene3D" id="1.20.1720.10">
    <property type="entry name" value="Multidrug resistance protein D"/>
    <property type="match status" value="1"/>
</dbReference>
<keyword evidence="3" id="KW-0813">Transport</keyword>
<dbReference type="InterPro" id="IPR036259">
    <property type="entry name" value="MFS_trans_sf"/>
</dbReference>
<evidence type="ECO:0000256" key="2">
    <source>
        <dbReference type="ARBA" id="ARBA00007520"/>
    </source>
</evidence>
<keyword evidence="7 9" id="KW-0472">Membrane</keyword>